<dbReference type="Proteomes" id="UP000316621">
    <property type="component" value="Chromosome 1"/>
</dbReference>
<evidence type="ECO:0000256" key="4">
    <source>
        <dbReference type="ARBA" id="ARBA00022723"/>
    </source>
</evidence>
<evidence type="ECO:0008006" key="11">
    <source>
        <dbReference type="Google" id="ProtNLM"/>
    </source>
</evidence>
<dbReference type="AlphaFoldDB" id="A0A4Y7IJM2"/>
<dbReference type="GO" id="GO:0016705">
    <property type="term" value="F:oxidoreductase activity, acting on paired donors, with incorporation or reduction of molecular oxygen"/>
    <property type="evidence" value="ECO:0007669"/>
    <property type="project" value="InterPro"/>
</dbReference>
<protein>
    <recommendedName>
        <fullName evidence="11">Cytochrome P450</fullName>
    </recommendedName>
</protein>
<proteinExistence type="inferred from homology"/>
<dbReference type="PRINTS" id="PR00465">
    <property type="entry name" value="EP450IV"/>
</dbReference>
<gene>
    <name evidence="9" type="ORF">C5167_040836</name>
</gene>
<keyword evidence="4 8" id="KW-0479">Metal-binding</keyword>
<keyword evidence="10" id="KW-1185">Reference proteome</keyword>
<evidence type="ECO:0000256" key="7">
    <source>
        <dbReference type="ARBA" id="ARBA00023033"/>
    </source>
</evidence>
<dbReference type="OMA" id="ENNCKFM"/>
<dbReference type="PANTHER" id="PTHR24286">
    <property type="entry name" value="CYTOCHROME P450 26"/>
    <property type="match status" value="1"/>
</dbReference>
<dbReference type="CDD" id="cd11043">
    <property type="entry name" value="CYP90-like"/>
    <property type="match status" value="1"/>
</dbReference>
<feature type="binding site" description="axial binding residue" evidence="8">
    <location>
        <position position="470"/>
    </location>
    <ligand>
        <name>heme</name>
        <dbReference type="ChEBI" id="CHEBI:30413"/>
    </ligand>
    <ligandPart>
        <name>Fe</name>
        <dbReference type="ChEBI" id="CHEBI:18248"/>
    </ligandPart>
</feature>
<evidence type="ECO:0000256" key="5">
    <source>
        <dbReference type="ARBA" id="ARBA00023002"/>
    </source>
</evidence>
<keyword evidence="7" id="KW-0503">Monooxygenase</keyword>
<accession>A0A4Y7IJM2</accession>
<dbReference type="GO" id="GO:0004497">
    <property type="term" value="F:monooxygenase activity"/>
    <property type="evidence" value="ECO:0007669"/>
    <property type="project" value="UniProtKB-KW"/>
</dbReference>
<dbReference type="GO" id="GO:0033075">
    <property type="term" value="P:isoquinoline alkaloid biosynthetic process"/>
    <property type="evidence" value="ECO:0007669"/>
    <property type="project" value="UniProtKB-ARBA"/>
</dbReference>
<evidence type="ECO:0000313" key="10">
    <source>
        <dbReference type="Proteomes" id="UP000316621"/>
    </source>
</evidence>
<name>A0A4Y7IJM2_PAPSO</name>
<comment type="cofactor">
    <cofactor evidence="1 8">
        <name>heme</name>
        <dbReference type="ChEBI" id="CHEBI:30413"/>
    </cofactor>
</comment>
<dbReference type="GO" id="GO:0005506">
    <property type="term" value="F:iron ion binding"/>
    <property type="evidence" value="ECO:0007669"/>
    <property type="project" value="InterPro"/>
</dbReference>
<dbReference type="Pfam" id="PF00067">
    <property type="entry name" value="p450"/>
    <property type="match status" value="1"/>
</dbReference>
<dbReference type="GO" id="GO:0016125">
    <property type="term" value="P:sterol metabolic process"/>
    <property type="evidence" value="ECO:0007669"/>
    <property type="project" value="TreeGrafter"/>
</dbReference>
<evidence type="ECO:0000256" key="8">
    <source>
        <dbReference type="PIRSR" id="PIRSR602403-1"/>
    </source>
</evidence>
<sequence length="525" mass="59547">MDDLLLKICMVFLLVAILLFSLYALKKKEKQHDGITSVEPPGAVGWAQIIRENVDFLRKGLTGIPEQFFQDRIRKYSSEVFKTSIYGETVTVFGGAAGNKFLFSNEYKLVKTWWPKSARKIIPVVGDAASPEAQRVSRNLRNKVFPLIIKPDMLRRYVGVLDSTARNHLNTHWDNKTEVVVFPLSQIYTFSSECLLFLSITDETRVSELRKLFNMVADGILTVPINLPGTPLNRGIRASKIIRKEFAKIIKQRMDEMHLFNEDELHKKDEISSSSSPLSSVPPAQDLLSQMILFCSENDDPEYVEGISDDYEYNAKTLTNANYLADLLLPVILAGYTPSTVITVLMKYLAELPHVLHEVLQEQNEIANGKATGELLNLDDIQKMKYSWNVVCEVLRLAPPLQGAFTEALADFTYAGNFIPKGWKLYWSAITTHKNPEYFSDPEKFDPSRFQGKGPAPYTFVPFGGGPAMCPGREFARVQILIFVHHVVRRYEWEKLVPGDEKLRVCPFPLPAKGFPVLLRPRKPN</sequence>
<dbReference type="GO" id="GO:0020037">
    <property type="term" value="F:heme binding"/>
    <property type="evidence" value="ECO:0007669"/>
    <property type="project" value="InterPro"/>
</dbReference>
<evidence type="ECO:0000256" key="3">
    <source>
        <dbReference type="ARBA" id="ARBA00022617"/>
    </source>
</evidence>
<evidence type="ECO:0000256" key="2">
    <source>
        <dbReference type="ARBA" id="ARBA00010617"/>
    </source>
</evidence>
<dbReference type="InterPro" id="IPR001128">
    <property type="entry name" value="Cyt_P450"/>
</dbReference>
<keyword evidence="3 8" id="KW-0349">Heme</keyword>
<dbReference type="Gramene" id="RZC47902">
    <property type="protein sequence ID" value="RZC47902"/>
    <property type="gene ID" value="C5167_040836"/>
</dbReference>
<dbReference type="EMBL" id="CM010715">
    <property type="protein sequence ID" value="RZC47902.1"/>
    <property type="molecule type" value="Genomic_DNA"/>
</dbReference>
<reference evidence="9 10" key="1">
    <citation type="journal article" date="2018" name="Science">
        <title>The opium poppy genome and morphinan production.</title>
        <authorList>
            <person name="Guo L."/>
            <person name="Winzer T."/>
            <person name="Yang X."/>
            <person name="Li Y."/>
            <person name="Ning Z."/>
            <person name="He Z."/>
            <person name="Teodor R."/>
            <person name="Lu Y."/>
            <person name="Bowser T.A."/>
            <person name="Graham I.A."/>
            <person name="Ye K."/>
        </authorList>
    </citation>
    <scope>NUCLEOTIDE SEQUENCE [LARGE SCALE GENOMIC DNA]</scope>
    <source>
        <strain evidence="10">cv. HN1</strain>
        <tissue evidence="9">Leaves</tissue>
    </source>
</reference>
<dbReference type="InterPro" id="IPR002403">
    <property type="entry name" value="Cyt_P450_E_grp-IV"/>
</dbReference>
<keyword evidence="6 8" id="KW-0408">Iron</keyword>
<dbReference type="PANTHER" id="PTHR24286:SF384">
    <property type="entry name" value="P450, PUTATIVE (EUROFUNG)-RELATED"/>
    <property type="match status" value="1"/>
</dbReference>
<dbReference type="OrthoDB" id="3366823at2759"/>
<dbReference type="InterPro" id="IPR036396">
    <property type="entry name" value="Cyt_P450_sf"/>
</dbReference>
<evidence type="ECO:0000256" key="1">
    <source>
        <dbReference type="ARBA" id="ARBA00001971"/>
    </source>
</evidence>
<organism evidence="9 10">
    <name type="scientific">Papaver somniferum</name>
    <name type="common">Opium poppy</name>
    <dbReference type="NCBI Taxonomy" id="3469"/>
    <lineage>
        <taxon>Eukaryota</taxon>
        <taxon>Viridiplantae</taxon>
        <taxon>Streptophyta</taxon>
        <taxon>Embryophyta</taxon>
        <taxon>Tracheophyta</taxon>
        <taxon>Spermatophyta</taxon>
        <taxon>Magnoliopsida</taxon>
        <taxon>Ranunculales</taxon>
        <taxon>Papaveraceae</taxon>
        <taxon>Papaveroideae</taxon>
        <taxon>Papaver</taxon>
    </lineage>
</organism>
<keyword evidence="5" id="KW-0560">Oxidoreductase</keyword>
<evidence type="ECO:0000313" key="9">
    <source>
        <dbReference type="EMBL" id="RZC47902.1"/>
    </source>
</evidence>
<dbReference type="FunFam" id="1.10.630.10:FF:000022">
    <property type="entry name" value="Taxadiene 5-alpha hydroxylase"/>
    <property type="match status" value="1"/>
</dbReference>
<comment type="similarity">
    <text evidence="2">Belongs to the cytochrome P450 family.</text>
</comment>
<dbReference type="Gene3D" id="1.10.630.10">
    <property type="entry name" value="Cytochrome P450"/>
    <property type="match status" value="1"/>
</dbReference>
<dbReference type="SUPFAM" id="SSF48264">
    <property type="entry name" value="Cytochrome P450"/>
    <property type="match status" value="1"/>
</dbReference>
<evidence type="ECO:0000256" key="6">
    <source>
        <dbReference type="ARBA" id="ARBA00023004"/>
    </source>
</evidence>
<dbReference type="STRING" id="3469.A0A4Y7IJM2"/>